<evidence type="ECO:0000259" key="1">
    <source>
        <dbReference type="Pfam" id="PF15524"/>
    </source>
</evidence>
<accession>A0ABS4K9J4</accession>
<dbReference type="EMBL" id="JAGGLL010000071">
    <property type="protein sequence ID" value="MBP2024422.1"/>
    <property type="molecule type" value="Genomic_DNA"/>
</dbReference>
<protein>
    <recommendedName>
        <fullName evidence="1">Novel toxin 17 domain-containing protein</fullName>
    </recommendedName>
</protein>
<sequence>MSDEEGTWPTWNQFKTWIAEKIESALFSISPIFNYIEALTGKTIITGKSLKDEERMAKADQFEDMVVSGTFVGSVKNISVGKKTIIKSKGLPTKGKIRYVPPKNWTTSQPLPRSGAGFTDRFGNVWTKGPSRTAGQAFEWDVQLSKSGKSQLGHFSRDGSHLNISLDGKITHK</sequence>
<dbReference type="Proteomes" id="UP001519308">
    <property type="component" value="Unassembled WGS sequence"/>
</dbReference>
<gene>
    <name evidence="2" type="ORF">J2Z44_004291</name>
</gene>
<reference evidence="2 3" key="1">
    <citation type="submission" date="2021-03" db="EMBL/GenBank/DDBJ databases">
        <title>Genomic Encyclopedia of Type Strains, Phase IV (KMG-IV): sequencing the most valuable type-strain genomes for metagenomic binning, comparative biology and taxonomic classification.</title>
        <authorList>
            <person name="Goeker M."/>
        </authorList>
    </citation>
    <scope>NUCLEOTIDE SEQUENCE [LARGE SCALE GENOMIC DNA]</scope>
    <source>
        <strain evidence="2 3">DSM 28650</strain>
    </source>
</reference>
<name>A0ABS4K9J4_9CLOT</name>
<organism evidence="2 3">
    <name type="scientific">Clostridium punense</name>
    <dbReference type="NCBI Taxonomy" id="1054297"/>
    <lineage>
        <taxon>Bacteria</taxon>
        <taxon>Bacillati</taxon>
        <taxon>Bacillota</taxon>
        <taxon>Clostridia</taxon>
        <taxon>Eubacteriales</taxon>
        <taxon>Clostridiaceae</taxon>
        <taxon>Clostridium</taxon>
    </lineage>
</organism>
<feature type="domain" description="Novel toxin 17" evidence="1">
    <location>
        <begin position="86"/>
        <end position="172"/>
    </location>
</feature>
<evidence type="ECO:0000313" key="2">
    <source>
        <dbReference type="EMBL" id="MBP2024422.1"/>
    </source>
</evidence>
<evidence type="ECO:0000313" key="3">
    <source>
        <dbReference type="Proteomes" id="UP001519308"/>
    </source>
</evidence>
<comment type="caution">
    <text evidence="2">The sequence shown here is derived from an EMBL/GenBank/DDBJ whole genome shotgun (WGS) entry which is preliminary data.</text>
</comment>
<keyword evidence="3" id="KW-1185">Reference proteome</keyword>
<proteinExistence type="predicted"/>
<dbReference type="InterPro" id="IPR029117">
    <property type="entry name" value="Ntox17"/>
</dbReference>
<dbReference type="Pfam" id="PF15524">
    <property type="entry name" value="Ntox17"/>
    <property type="match status" value="1"/>
</dbReference>
<dbReference type="RefSeq" id="WP_021282295.1">
    <property type="nucleotide sequence ID" value="NZ_JAGGLL010000071.1"/>
</dbReference>